<comment type="caution">
    <text evidence="1">The sequence shown here is derived from an EMBL/GenBank/DDBJ whole genome shotgun (WGS) entry which is preliminary data.</text>
</comment>
<dbReference type="RefSeq" id="WP_147375973.1">
    <property type="nucleotide sequence ID" value="NZ_RAPQ01000009.1"/>
</dbReference>
<name>A0A419X3J1_9BACT</name>
<accession>A0A419X3J1</accession>
<dbReference type="InterPro" id="IPR053722">
    <property type="entry name" value="Curli_assembly_CsgC/AgfC"/>
</dbReference>
<sequence>MKAWIEIEDEIKNLTLSAKFQDEGIKAIAINYVLKTKKEGRSGSSISTQQGKFISPINKQYTLFEVRMNLSKKDDLSVKLFVYHNKQLVAQD</sequence>
<organism evidence="1 2">
    <name type="scientific">Marinifilum flexuosum</name>
    <dbReference type="NCBI Taxonomy" id="1117708"/>
    <lineage>
        <taxon>Bacteria</taxon>
        <taxon>Pseudomonadati</taxon>
        <taxon>Bacteroidota</taxon>
        <taxon>Bacteroidia</taxon>
        <taxon>Marinilabiliales</taxon>
        <taxon>Marinifilaceae</taxon>
    </lineage>
</organism>
<reference evidence="1 2" key="1">
    <citation type="submission" date="2018-09" db="EMBL/GenBank/DDBJ databases">
        <title>Genomic Encyclopedia of Archaeal and Bacterial Type Strains, Phase II (KMG-II): from individual species to whole genera.</title>
        <authorList>
            <person name="Goeker M."/>
        </authorList>
    </citation>
    <scope>NUCLEOTIDE SEQUENCE [LARGE SCALE GENOMIC DNA]</scope>
    <source>
        <strain evidence="1 2">DSM 21950</strain>
    </source>
</reference>
<dbReference type="EMBL" id="RAPQ01000009">
    <property type="protein sequence ID" value="RKE02169.1"/>
    <property type="molecule type" value="Genomic_DNA"/>
</dbReference>
<dbReference type="AlphaFoldDB" id="A0A419X3J1"/>
<dbReference type="OrthoDB" id="1120412at2"/>
<protein>
    <submittedName>
        <fullName evidence="1">Uncharacterized protein</fullName>
    </submittedName>
</protein>
<dbReference type="Gene3D" id="2.60.40.2420">
    <property type="match status" value="1"/>
</dbReference>
<keyword evidence="2" id="KW-1185">Reference proteome</keyword>
<evidence type="ECO:0000313" key="1">
    <source>
        <dbReference type="EMBL" id="RKE02169.1"/>
    </source>
</evidence>
<dbReference type="Proteomes" id="UP000284531">
    <property type="component" value="Unassembled WGS sequence"/>
</dbReference>
<proteinExistence type="predicted"/>
<gene>
    <name evidence="1" type="ORF">BXY64_2252</name>
</gene>
<evidence type="ECO:0000313" key="2">
    <source>
        <dbReference type="Proteomes" id="UP000284531"/>
    </source>
</evidence>